<sequence length="25" mass="3016">MFHFRLHSITEGCNRGYDLFSNQSR</sequence>
<evidence type="ECO:0000313" key="1">
    <source>
        <dbReference type="EMBL" id="CDW31554.1"/>
    </source>
</evidence>
<dbReference type="EMBL" id="HACA01014193">
    <property type="protein sequence ID" value="CDW31554.1"/>
    <property type="molecule type" value="Transcribed_RNA"/>
</dbReference>
<dbReference type="AlphaFoldDB" id="A0A0K2TZV0"/>
<reference evidence="1" key="1">
    <citation type="submission" date="2014-05" db="EMBL/GenBank/DDBJ databases">
        <authorList>
            <person name="Chronopoulou M."/>
        </authorList>
    </citation>
    <scope>NUCLEOTIDE SEQUENCE</scope>
    <source>
        <tissue evidence="1">Whole organism</tissue>
    </source>
</reference>
<proteinExistence type="predicted"/>
<name>A0A0K2TZV0_LEPSM</name>
<accession>A0A0K2TZV0</accession>
<organism evidence="1">
    <name type="scientific">Lepeophtheirus salmonis</name>
    <name type="common">Salmon louse</name>
    <name type="synonym">Caligus salmonis</name>
    <dbReference type="NCBI Taxonomy" id="72036"/>
    <lineage>
        <taxon>Eukaryota</taxon>
        <taxon>Metazoa</taxon>
        <taxon>Ecdysozoa</taxon>
        <taxon>Arthropoda</taxon>
        <taxon>Crustacea</taxon>
        <taxon>Multicrustacea</taxon>
        <taxon>Hexanauplia</taxon>
        <taxon>Copepoda</taxon>
        <taxon>Siphonostomatoida</taxon>
        <taxon>Caligidae</taxon>
        <taxon>Lepeophtheirus</taxon>
    </lineage>
</organism>
<protein>
    <submittedName>
        <fullName evidence="1">Uncharacterized protein</fullName>
    </submittedName>
</protein>